<feature type="domain" description="Ice-binding protein C-terminal" evidence="2">
    <location>
        <begin position="269"/>
        <end position="292"/>
    </location>
</feature>
<dbReference type="EMBL" id="MLJW01000039">
    <property type="protein sequence ID" value="OIR07164.1"/>
    <property type="molecule type" value="Genomic_DNA"/>
</dbReference>
<accession>A0A1J5SZY3</accession>
<evidence type="ECO:0000313" key="3">
    <source>
        <dbReference type="EMBL" id="OIR07164.1"/>
    </source>
</evidence>
<evidence type="ECO:0000259" key="2">
    <source>
        <dbReference type="Pfam" id="PF07589"/>
    </source>
</evidence>
<keyword evidence="1" id="KW-0472">Membrane</keyword>
<feature type="transmembrane region" description="Helical" evidence="1">
    <location>
        <begin position="273"/>
        <end position="290"/>
    </location>
</feature>
<dbReference type="Pfam" id="PF07589">
    <property type="entry name" value="PEP-CTERM"/>
    <property type="match status" value="1"/>
</dbReference>
<protein>
    <submittedName>
        <fullName evidence="3">PEP-CTERM motif protein</fullName>
    </submittedName>
</protein>
<gene>
    <name evidence="3" type="ORF">GALL_107530</name>
</gene>
<evidence type="ECO:0000256" key="1">
    <source>
        <dbReference type="SAM" id="Phobius"/>
    </source>
</evidence>
<organism evidence="3">
    <name type="scientific">mine drainage metagenome</name>
    <dbReference type="NCBI Taxonomy" id="410659"/>
    <lineage>
        <taxon>unclassified sequences</taxon>
        <taxon>metagenomes</taxon>
        <taxon>ecological metagenomes</taxon>
    </lineage>
</organism>
<reference evidence="3" key="1">
    <citation type="submission" date="2016-10" db="EMBL/GenBank/DDBJ databases">
        <title>Sequence of Gallionella enrichment culture.</title>
        <authorList>
            <person name="Poehlein A."/>
            <person name="Muehling M."/>
            <person name="Daniel R."/>
        </authorList>
    </citation>
    <scope>NUCLEOTIDE SEQUENCE</scope>
</reference>
<dbReference type="InterPro" id="IPR013424">
    <property type="entry name" value="Ice-binding_C"/>
</dbReference>
<keyword evidence="1" id="KW-1133">Transmembrane helix</keyword>
<name>A0A1J5SZY3_9ZZZZ</name>
<dbReference type="NCBIfam" id="TIGR02595">
    <property type="entry name" value="PEP_CTERM"/>
    <property type="match status" value="1"/>
</dbReference>
<comment type="caution">
    <text evidence="3">The sequence shown here is derived from an EMBL/GenBank/DDBJ whole genome shotgun (WGS) entry which is preliminary data.</text>
</comment>
<proteinExistence type="predicted"/>
<sequence>MCSKLFKAMLTAGLLTSAASVLASPISLPGGPLYIKYDNAEQYSNTNSIHTTDANGNAVTEGNWGVIQVASISKGVILPPPGSDIANAGGSVFSDGGVGGHQITGIFYGTNSITGTGNSTGGVLDLYWQDVGVASIGTELTAASNLLKRTAQNAYTGYADPTGATMTFLGEFFFTPGCDSGGVNTICSGVIPGSGSASSYQDVNTAKVGAWTTTLDTNFFTLDALGAGLVPPADIRTDSNFSTNGASLWNVAGTDIIGLSSRDPIRAFATPEPGSLALVGLALVGFAFSGRRSRKQA</sequence>
<keyword evidence="1" id="KW-0812">Transmembrane</keyword>
<dbReference type="AlphaFoldDB" id="A0A1J5SZY3"/>